<gene>
    <name evidence="2" type="ORF">OFBG_00832</name>
</gene>
<dbReference type="OrthoDB" id="5348860at2"/>
<feature type="chain" id="PRO_5030166995" description="NlpE C-terminal OB domain-containing protein" evidence="1">
    <location>
        <begin position="19"/>
        <end position="245"/>
    </location>
</feature>
<evidence type="ECO:0000313" key="2">
    <source>
        <dbReference type="EMBL" id="EEO29804.1"/>
    </source>
</evidence>
<keyword evidence="3" id="KW-1185">Reference proteome</keyword>
<dbReference type="AlphaFoldDB" id="C3X9C8"/>
<accession>C3X9C8</accession>
<dbReference type="HOGENOM" id="CLU_1097324_0_0_4"/>
<protein>
    <recommendedName>
        <fullName evidence="4">NlpE C-terminal OB domain-containing protein</fullName>
    </recommendedName>
</protein>
<sequence>MKRFSLFLVSLFMLAALAACSKAPKNDTPPQGMYTGTIPCADCAGIKYAITFNPDGTVVDTSLYENTDGASLSEMGTWKMEKGIVTVTFPFDTKYFIVKSPDAIEMTNKEGKRSESMADQYTLKKVQPKVASDFSGRYKMSGDSMLNGNMQTLTILGNAENGVSVSFAADGMEEGCTFNGNGKIVNDQIEVPLQTANPDLKSTMVIRSTGAESMNVFTSKANDKNDLGLFCSDGKTLAGDYVKAK</sequence>
<evidence type="ECO:0000313" key="3">
    <source>
        <dbReference type="Proteomes" id="UP000005089"/>
    </source>
</evidence>
<dbReference type="Gene3D" id="2.40.128.640">
    <property type="match status" value="1"/>
</dbReference>
<feature type="signal peptide" evidence="1">
    <location>
        <begin position="1"/>
        <end position="18"/>
    </location>
</feature>
<evidence type="ECO:0008006" key="4">
    <source>
        <dbReference type="Google" id="ProtNLM"/>
    </source>
</evidence>
<keyword evidence="1" id="KW-0732">Signal</keyword>
<dbReference type="GeneID" id="77135251"/>
<proteinExistence type="predicted"/>
<dbReference type="InterPro" id="IPR007298">
    <property type="entry name" value="Cu-R_lipoprotein_NlpE"/>
</dbReference>
<organism evidence="2 3">
    <name type="scientific">Oxalobacter formigenes OXCC13</name>
    <dbReference type="NCBI Taxonomy" id="556269"/>
    <lineage>
        <taxon>Bacteria</taxon>
        <taxon>Pseudomonadati</taxon>
        <taxon>Pseudomonadota</taxon>
        <taxon>Betaproteobacteria</taxon>
        <taxon>Burkholderiales</taxon>
        <taxon>Oxalobacteraceae</taxon>
        <taxon>Oxalobacter</taxon>
    </lineage>
</organism>
<dbReference type="Proteomes" id="UP000005089">
    <property type="component" value="Unassembled WGS sequence"/>
</dbReference>
<dbReference type="EMBL" id="GG658170">
    <property type="protein sequence ID" value="EEO29804.1"/>
    <property type="molecule type" value="Genomic_DNA"/>
</dbReference>
<dbReference type="PROSITE" id="PS51257">
    <property type="entry name" value="PROKAR_LIPOPROTEIN"/>
    <property type="match status" value="1"/>
</dbReference>
<evidence type="ECO:0000256" key="1">
    <source>
        <dbReference type="SAM" id="SignalP"/>
    </source>
</evidence>
<dbReference type="eggNOG" id="COG3015">
    <property type="taxonomic scope" value="Bacteria"/>
</dbReference>
<reference evidence="2 3" key="1">
    <citation type="submission" date="2009-02" db="EMBL/GenBank/DDBJ databases">
        <title>The Genome Sequence of Oxalobacter formigenes OXCC13.</title>
        <authorList>
            <consortium name="The Broad Institute Genome Sequencing Platform"/>
            <person name="Ward D."/>
            <person name="Young S.K."/>
            <person name="Kodira C.D."/>
            <person name="Zeng Q."/>
            <person name="Koehrsen M."/>
            <person name="Alvarado L."/>
            <person name="Berlin A."/>
            <person name="Borenstein D."/>
            <person name="Chen Z."/>
            <person name="Engels R."/>
            <person name="Freedman E."/>
            <person name="Gellesch M."/>
            <person name="Goldberg J."/>
            <person name="Griggs A."/>
            <person name="Gujja S."/>
            <person name="Heiman D."/>
            <person name="Hepburn T."/>
            <person name="Howarth C."/>
            <person name="Jen D."/>
            <person name="Larson L."/>
            <person name="Lewis B."/>
            <person name="Mehta T."/>
            <person name="Park D."/>
            <person name="Pearson M."/>
            <person name="Roberts A."/>
            <person name="Saif S."/>
            <person name="Shea T."/>
            <person name="Shenoy N."/>
            <person name="Sisk P."/>
            <person name="Stolte C."/>
            <person name="Sykes S."/>
            <person name="Walk T."/>
            <person name="White J."/>
            <person name="Yandava C."/>
            <person name="Allison M.J."/>
            <person name="Lander E."/>
            <person name="Nusbaum C."/>
            <person name="Galagan J."/>
            <person name="Birren B."/>
        </authorList>
    </citation>
    <scope>NUCLEOTIDE SEQUENCE [LARGE SCALE GENOMIC DNA]</scope>
    <source>
        <strain evidence="2 3">OXCC13</strain>
    </source>
</reference>
<name>C3X9C8_OXAFO</name>
<dbReference type="RefSeq" id="WP_005880556.1">
    <property type="nucleotide sequence ID" value="NZ_CP019430.1"/>
</dbReference>
<dbReference type="Pfam" id="PF04170">
    <property type="entry name" value="NlpE"/>
    <property type="match status" value="1"/>
</dbReference>